<dbReference type="SMART" id="SM00342">
    <property type="entry name" value="HTH_ARAC"/>
    <property type="match status" value="1"/>
</dbReference>
<reference evidence="5 6" key="1">
    <citation type="submission" date="2021-07" db="EMBL/GenBank/DDBJ databases">
        <title>Paenibacillus radiodurans sp. nov., isolated from the southeastern edge of Tengger Desert.</title>
        <authorList>
            <person name="Zhang G."/>
        </authorList>
    </citation>
    <scope>NUCLEOTIDE SEQUENCE [LARGE SCALE GENOMIC DNA]</scope>
    <source>
        <strain evidence="5 6">CCM 7311</strain>
    </source>
</reference>
<dbReference type="PROSITE" id="PS01124">
    <property type="entry name" value="HTH_ARAC_FAMILY_2"/>
    <property type="match status" value="1"/>
</dbReference>
<evidence type="ECO:0000256" key="3">
    <source>
        <dbReference type="ARBA" id="ARBA00023163"/>
    </source>
</evidence>
<gene>
    <name evidence="5" type="ORF">K0U00_16105</name>
</gene>
<dbReference type="PANTHER" id="PTHR46796:SF6">
    <property type="entry name" value="ARAC SUBFAMILY"/>
    <property type="match status" value="1"/>
</dbReference>
<dbReference type="Gene3D" id="1.10.10.60">
    <property type="entry name" value="Homeodomain-like"/>
    <property type="match status" value="2"/>
</dbReference>
<evidence type="ECO:0000313" key="5">
    <source>
        <dbReference type="EMBL" id="MBW7455548.1"/>
    </source>
</evidence>
<keyword evidence="1" id="KW-0805">Transcription regulation</keyword>
<dbReference type="InterPro" id="IPR018060">
    <property type="entry name" value="HTH_AraC"/>
</dbReference>
<keyword evidence="6" id="KW-1185">Reference proteome</keyword>
<protein>
    <submittedName>
        <fullName evidence="5">AraC family transcriptional regulator</fullName>
    </submittedName>
</protein>
<keyword evidence="2" id="KW-0238">DNA-binding</keyword>
<dbReference type="Proteomes" id="UP001519887">
    <property type="component" value="Unassembled WGS sequence"/>
</dbReference>
<evidence type="ECO:0000256" key="1">
    <source>
        <dbReference type="ARBA" id="ARBA00023015"/>
    </source>
</evidence>
<dbReference type="SUPFAM" id="SSF46689">
    <property type="entry name" value="Homeodomain-like"/>
    <property type="match status" value="2"/>
</dbReference>
<dbReference type="PRINTS" id="PR00032">
    <property type="entry name" value="HTHARAC"/>
</dbReference>
<dbReference type="InterPro" id="IPR020449">
    <property type="entry name" value="Tscrpt_reg_AraC-type_HTH"/>
</dbReference>
<proteinExistence type="predicted"/>
<organism evidence="5 6">
    <name type="scientific">Paenibacillus sepulcri</name>
    <dbReference type="NCBI Taxonomy" id="359917"/>
    <lineage>
        <taxon>Bacteria</taxon>
        <taxon>Bacillati</taxon>
        <taxon>Bacillota</taxon>
        <taxon>Bacilli</taxon>
        <taxon>Bacillales</taxon>
        <taxon>Paenibacillaceae</taxon>
        <taxon>Paenibacillus</taxon>
    </lineage>
</organism>
<dbReference type="RefSeq" id="WP_210044072.1">
    <property type="nucleotide sequence ID" value="NZ_JBHLVU010000009.1"/>
</dbReference>
<feature type="domain" description="HTH araC/xylS-type" evidence="4">
    <location>
        <begin position="185"/>
        <end position="282"/>
    </location>
</feature>
<dbReference type="PANTHER" id="PTHR46796">
    <property type="entry name" value="HTH-TYPE TRANSCRIPTIONAL ACTIVATOR RHAS-RELATED"/>
    <property type="match status" value="1"/>
</dbReference>
<accession>A0ABS7C3S0</accession>
<dbReference type="Pfam" id="PF12833">
    <property type="entry name" value="HTH_18"/>
    <property type="match status" value="1"/>
</dbReference>
<dbReference type="InterPro" id="IPR050204">
    <property type="entry name" value="AraC_XylS_family_regulators"/>
</dbReference>
<keyword evidence="3" id="KW-0804">Transcription</keyword>
<evidence type="ECO:0000259" key="4">
    <source>
        <dbReference type="PROSITE" id="PS01124"/>
    </source>
</evidence>
<dbReference type="InterPro" id="IPR009057">
    <property type="entry name" value="Homeodomain-like_sf"/>
</dbReference>
<evidence type="ECO:0000313" key="6">
    <source>
        <dbReference type="Proteomes" id="UP001519887"/>
    </source>
</evidence>
<sequence>MPDSPVATNDASGWSELKISAWEGVSPQEAFEPALDSHLIVIHKTPQPVRVFERADGYHGEGIAMPGHINLFSAGDMSYCRWDEELSFLRLDLSPVLTTKVAAELELPLGGGTAIDFGRQIRLQDDRVVQVAQWLYEDMKNGGPGGKLYTDSLIRLLSMHLLHRFGTASSRQAASPRQLARKQLDGALQYIHDYLEHDISLDDIAAAAHVSPSHFMRLFKEATGLPPHRYVIQERIRKAQHLLLGGRPTHEVAASLGFSDQSHFHRHFKRILGVTPREFVLNFR</sequence>
<dbReference type="EMBL" id="JAHZIK010000384">
    <property type="protein sequence ID" value="MBW7455548.1"/>
    <property type="molecule type" value="Genomic_DNA"/>
</dbReference>
<evidence type="ECO:0000256" key="2">
    <source>
        <dbReference type="ARBA" id="ARBA00023125"/>
    </source>
</evidence>
<name>A0ABS7C3S0_9BACL</name>
<comment type="caution">
    <text evidence="5">The sequence shown here is derived from an EMBL/GenBank/DDBJ whole genome shotgun (WGS) entry which is preliminary data.</text>
</comment>